<evidence type="ECO:0000256" key="2">
    <source>
        <dbReference type="ARBA" id="ARBA00022723"/>
    </source>
</evidence>
<evidence type="ECO:0000313" key="7">
    <source>
        <dbReference type="EMBL" id="GFE83886.1"/>
    </source>
</evidence>
<evidence type="ECO:0000256" key="5">
    <source>
        <dbReference type="SAM" id="SignalP"/>
    </source>
</evidence>
<keyword evidence="8" id="KW-1185">Reference proteome</keyword>
<evidence type="ECO:0000256" key="4">
    <source>
        <dbReference type="ARBA" id="ARBA00022833"/>
    </source>
</evidence>
<evidence type="ECO:0000313" key="8">
    <source>
        <dbReference type="Proteomes" id="UP000445000"/>
    </source>
</evidence>
<dbReference type="CDD" id="cd07729">
    <property type="entry name" value="AHL_lactonase_MBL-fold"/>
    <property type="match status" value="1"/>
</dbReference>
<dbReference type="Proteomes" id="UP000445000">
    <property type="component" value="Unassembled WGS sequence"/>
</dbReference>
<dbReference type="SUPFAM" id="SSF56281">
    <property type="entry name" value="Metallo-hydrolase/oxidoreductase"/>
    <property type="match status" value="1"/>
</dbReference>
<dbReference type="Pfam" id="PF00753">
    <property type="entry name" value="Lactamase_B"/>
    <property type="match status" value="1"/>
</dbReference>
<organism evidence="7 8">
    <name type="scientific">Steroidobacter agaridevorans</name>
    <dbReference type="NCBI Taxonomy" id="2695856"/>
    <lineage>
        <taxon>Bacteria</taxon>
        <taxon>Pseudomonadati</taxon>
        <taxon>Pseudomonadota</taxon>
        <taxon>Gammaproteobacteria</taxon>
        <taxon>Steroidobacterales</taxon>
        <taxon>Steroidobacteraceae</taxon>
        <taxon>Steroidobacter</taxon>
    </lineage>
</organism>
<dbReference type="EMBL" id="BLJN01000007">
    <property type="protein sequence ID" value="GFE83886.1"/>
    <property type="molecule type" value="Genomic_DNA"/>
</dbReference>
<keyword evidence="4" id="KW-0862">Zinc</keyword>
<dbReference type="Gene3D" id="3.60.15.10">
    <property type="entry name" value="Ribonuclease Z/Hydroxyacylglutathione hydrolase-like"/>
    <property type="match status" value="1"/>
</dbReference>
<evidence type="ECO:0000259" key="6">
    <source>
        <dbReference type="SMART" id="SM00849"/>
    </source>
</evidence>
<dbReference type="InterPro" id="IPR001279">
    <property type="entry name" value="Metallo-B-lactamas"/>
</dbReference>
<dbReference type="InterPro" id="IPR051013">
    <property type="entry name" value="MBL_superfamily_lactonases"/>
</dbReference>
<keyword evidence="3 7" id="KW-0378">Hydrolase</keyword>
<name>A0A829YN11_9GAMM</name>
<dbReference type="GO" id="GO:0046872">
    <property type="term" value="F:metal ion binding"/>
    <property type="evidence" value="ECO:0007669"/>
    <property type="project" value="UniProtKB-KW"/>
</dbReference>
<dbReference type="PANTHER" id="PTHR42978">
    <property type="entry name" value="QUORUM-QUENCHING LACTONASE YTNP-RELATED-RELATED"/>
    <property type="match status" value="1"/>
</dbReference>
<evidence type="ECO:0000256" key="3">
    <source>
        <dbReference type="ARBA" id="ARBA00022801"/>
    </source>
</evidence>
<feature type="chain" id="PRO_5033019907" evidence="5">
    <location>
        <begin position="18"/>
        <end position="272"/>
    </location>
</feature>
<comment type="caution">
    <text evidence="7">The sequence shown here is derived from an EMBL/GenBank/DDBJ whole genome shotgun (WGS) entry which is preliminary data.</text>
</comment>
<dbReference type="PANTHER" id="PTHR42978:SF3">
    <property type="entry name" value="BLR3078 PROTEIN"/>
    <property type="match status" value="1"/>
</dbReference>
<sequence length="272" mass="29418">MTFLAVTLFLVAAVTPAASPSPVKLWRLDCGVIQEDDLNLFSDTYAYVGRSKQLSAACYLIKHGETYMLWDTGVSTEALGKPLRGPGATGESLTRSLPDQLERLGVDPKQIEIVGISHYHYDHTGQAALFPQARLLMGKDDITAVRAPGSTRAKPLTHWLNGAGKLEEITGDKDVFGDGSVVMLDLPGHTPGHHGLLVKLAKQGYVLLSGDVAHFEENYATNGVPIFNTDRAQSLASLDRFKGLAKNLRATVVIQHEQADIAKLPAFPAYAE</sequence>
<evidence type="ECO:0000256" key="1">
    <source>
        <dbReference type="ARBA" id="ARBA00007749"/>
    </source>
</evidence>
<dbReference type="SMART" id="SM00849">
    <property type="entry name" value="Lactamase_B"/>
    <property type="match status" value="1"/>
</dbReference>
<protein>
    <submittedName>
        <fullName evidence="7">MBL fold metallo-hydrolase</fullName>
    </submittedName>
</protein>
<keyword evidence="5" id="KW-0732">Signal</keyword>
<comment type="similarity">
    <text evidence="1">Belongs to the metallo-beta-lactamase superfamily.</text>
</comment>
<reference evidence="8" key="1">
    <citation type="submission" date="2020-01" db="EMBL/GenBank/DDBJ databases">
        <title>'Steroidobacter agaridevorans' sp. nov., agar-degrading bacteria isolated from rhizosphere soils.</title>
        <authorList>
            <person name="Ikenaga M."/>
            <person name="Kataoka M."/>
            <person name="Murouchi A."/>
            <person name="Katsuragi S."/>
            <person name="Sakai M."/>
        </authorList>
    </citation>
    <scope>NUCLEOTIDE SEQUENCE [LARGE SCALE GENOMIC DNA]</scope>
    <source>
        <strain evidence="8">YU21-B</strain>
    </source>
</reference>
<dbReference type="InterPro" id="IPR036866">
    <property type="entry name" value="RibonucZ/Hydroxyglut_hydro"/>
</dbReference>
<dbReference type="GO" id="GO:0016787">
    <property type="term" value="F:hydrolase activity"/>
    <property type="evidence" value="ECO:0007669"/>
    <property type="project" value="UniProtKB-KW"/>
</dbReference>
<feature type="domain" description="Metallo-beta-lactamase" evidence="6">
    <location>
        <begin position="55"/>
        <end position="256"/>
    </location>
</feature>
<dbReference type="AlphaFoldDB" id="A0A829YN11"/>
<gene>
    <name evidence="7" type="ORF">GCM10011487_58860</name>
</gene>
<accession>A0A829YN11</accession>
<feature type="signal peptide" evidence="5">
    <location>
        <begin position="1"/>
        <end position="17"/>
    </location>
</feature>
<proteinExistence type="inferred from homology"/>
<keyword evidence="2" id="KW-0479">Metal-binding</keyword>